<dbReference type="InterPro" id="IPR002939">
    <property type="entry name" value="DnaJ_C"/>
</dbReference>
<keyword evidence="3" id="KW-1185">Reference proteome</keyword>
<evidence type="ECO:0000256" key="1">
    <source>
        <dbReference type="ARBA" id="ARBA00023186"/>
    </source>
</evidence>
<evidence type="ECO:0000313" key="4">
    <source>
        <dbReference type="RefSeq" id="XP_014524453.1"/>
    </source>
</evidence>
<dbReference type="STRING" id="3916.A0A1S3W187"/>
<dbReference type="GO" id="GO:0005829">
    <property type="term" value="C:cytosol"/>
    <property type="evidence" value="ECO:0007669"/>
    <property type="project" value="TreeGrafter"/>
</dbReference>
<dbReference type="RefSeq" id="XP_014524453.1">
    <property type="nucleotide sequence ID" value="XM_014668967.1"/>
</dbReference>
<dbReference type="AlphaFoldDB" id="A0A1S3W187"/>
<gene>
    <name evidence="4" type="primary">LOC106780668</name>
</gene>
<reference evidence="4" key="1">
    <citation type="submission" date="2025-08" db="UniProtKB">
        <authorList>
            <consortium name="RefSeq"/>
        </authorList>
    </citation>
    <scope>IDENTIFICATION</scope>
    <source>
        <tissue evidence="4">Leaf</tissue>
    </source>
</reference>
<accession>A0A1S3W187</accession>
<dbReference type="KEGG" id="vra:106780668"/>
<dbReference type="PANTHER" id="PTHR24078:SF529">
    <property type="entry name" value="HEAT-SHOCK PROTEIN DNAJ"/>
    <property type="match status" value="1"/>
</dbReference>
<evidence type="ECO:0000259" key="2">
    <source>
        <dbReference type="Pfam" id="PF01556"/>
    </source>
</evidence>
<dbReference type="GO" id="GO:0051082">
    <property type="term" value="F:unfolded protein binding"/>
    <property type="evidence" value="ECO:0007669"/>
    <property type="project" value="InterPro"/>
</dbReference>
<organism evidence="3 4">
    <name type="scientific">Vigna radiata var. radiata</name>
    <name type="common">Mung bean</name>
    <name type="synonym">Phaseolus aureus</name>
    <dbReference type="NCBI Taxonomy" id="3916"/>
    <lineage>
        <taxon>Eukaryota</taxon>
        <taxon>Viridiplantae</taxon>
        <taxon>Streptophyta</taxon>
        <taxon>Embryophyta</taxon>
        <taxon>Tracheophyta</taxon>
        <taxon>Spermatophyta</taxon>
        <taxon>Magnoliopsida</taxon>
        <taxon>eudicotyledons</taxon>
        <taxon>Gunneridae</taxon>
        <taxon>Pentapetalae</taxon>
        <taxon>rosids</taxon>
        <taxon>fabids</taxon>
        <taxon>Fabales</taxon>
        <taxon>Fabaceae</taxon>
        <taxon>Papilionoideae</taxon>
        <taxon>50 kb inversion clade</taxon>
        <taxon>NPAAA clade</taxon>
        <taxon>indigoferoid/millettioid clade</taxon>
        <taxon>Phaseoleae</taxon>
        <taxon>Vigna</taxon>
    </lineage>
</organism>
<evidence type="ECO:0000313" key="3">
    <source>
        <dbReference type="Proteomes" id="UP000087766"/>
    </source>
</evidence>
<protein>
    <submittedName>
        <fullName evidence="4">DnaJ homolog subfamily B member 13-like</fullName>
    </submittedName>
</protein>
<dbReference type="Proteomes" id="UP000087766">
    <property type="component" value="Unplaced"/>
</dbReference>
<dbReference type="FunFam" id="2.60.260.20:FF:000006">
    <property type="entry name" value="DnaJ subfamily B member 13"/>
    <property type="match status" value="1"/>
</dbReference>
<dbReference type="PANTHER" id="PTHR24078">
    <property type="entry name" value="DNAJ HOMOLOG SUBFAMILY C MEMBER"/>
    <property type="match status" value="1"/>
</dbReference>
<dbReference type="InterPro" id="IPR008971">
    <property type="entry name" value="HSP40/DnaJ_pept-bd"/>
</dbReference>
<dbReference type="InterPro" id="IPR051339">
    <property type="entry name" value="DnaJ_subfamily_B"/>
</dbReference>
<dbReference type="Pfam" id="PF01556">
    <property type="entry name" value="DnaJ_C"/>
    <property type="match status" value="1"/>
</dbReference>
<feature type="domain" description="Chaperone DnaJ C-terminal" evidence="2">
    <location>
        <begin position="81"/>
        <end position="182"/>
    </location>
</feature>
<dbReference type="SUPFAM" id="SSF49493">
    <property type="entry name" value="HSP40/DnaJ peptide-binding domain"/>
    <property type="match status" value="1"/>
</dbReference>
<dbReference type="OrthoDB" id="1435908at2759"/>
<dbReference type="GO" id="GO:0006457">
    <property type="term" value="P:protein folding"/>
    <property type="evidence" value="ECO:0007669"/>
    <property type="project" value="InterPro"/>
</dbReference>
<dbReference type="Gene3D" id="2.60.260.20">
    <property type="entry name" value="Urease metallochaperone UreE, N-terminal domain"/>
    <property type="match status" value="1"/>
</dbReference>
<proteinExistence type="predicted"/>
<dbReference type="GO" id="GO:0051087">
    <property type="term" value="F:protein-folding chaperone binding"/>
    <property type="evidence" value="ECO:0007669"/>
    <property type="project" value="TreeGrafter"/>
</dbReference>
<dbReference type="GeneID" id="106780668"/>
<keyword evidence="1" id="KW-0143">Chaperone</keyword>
<sequence length="199" mass="22597">MESAWSNDKIKVLKSRTSNENIPPMQIDSDERRGRYIQPSAMSPRFQPYAENINAGLPLSRYLFAGSPLSGKLLSDGVKTKEGGDLEYHRPTDLVLFVYEKLPRVYTRDVNDLVVTQKISLVEALIGCTVNLVTLDGRSLIMPIDQIIHPEYEEVVEREGMPLPKDPTKKGNLRIKFKITFPDDLTPDHKLEMQKLLSD</sequence>
<name>A0A1S3W187_VIGRR</name>